<dbReference type="InterPro" id="IPR005828">
    <property type="entry name" value="MFS_sugar_transport-like"/>
</dbReference>
<feature type="region of interest" description="Disordered" evidence="5">
    <location>
        <begin position="1"/>
        <end position="39"/>
    </location>
</feature>
<feature type="transmembrane region" description="Helical" evidence="6">
    <location>
        <begin position="476"/>
        <end position="500"/>
    </location>
</feature>
<evidence type="ECO:0000313" key="9">
    <source>
        <dbReference type="Proteomes" id="UP001497623"/>
    </source>
</evidence>
<comment type="caution">
    <text evidence="8">The sequence shown here is derived from an EMBL/GenBank/DDBJ whole genome shotgun (WGS) entry which is preliminary data.</text>
</comment>
<feature type="transmembrane region" description="Helical" evidence="6">
    <location>
        <begin position="181"/>
        <end position="200"/>
    </location>
</feature>
<feature type="transmembrane region" description="Helical" evidence="6">
    <location>
        <begin position="539"/>
        <end position="561"/>
    </location>
</feature>
<feature type="transmembrane region" description="Helical" evidence="6">
    <location>
        <begin position="445"/>
        <end position="464"/>
    </location>
</feature>
<dbReference type="EMBL" id="CAXKWB010037908">
    <property type="protein sequence ID" value="CAL4150851.1"/>
    <property type="molecule type" value="Genomic_DNA"/>
</dbReference>
<evidence type="ECO:0000256" key="2">
    <source>
        <dbReference type="ARBA" id="ARBA00022692"/>
    </source>
</evidence>
<dbReference type="AlphaFoldDB" id="A0AAV2S1G6"/>
<feature type="non-terminal residue" evidence="8">
    <location>
        <position position="648"/>
    </location>
</feature>
<dbReference type="InterPro" id="IPR050549">
    <property type="entry name" value="MFS_Trehalose_Transporter"/>
</dbReference>
<keyword evidence="9" id="KW-1185">Reference proteome</keyword>
<evidence type="ECO:0000256" key="3">
    <source>
        <dbReference type="ARBA" id="ARBA00022989"/>
    </source>
</evidence>
<keyword evidence="4 6" id="KW-0472">Membrane</keyword>
<feature type="transmembrane region" description="Helical" evidence="6">
    <location>
        <begin position="376"/>
        <end position="405"/>
    </location>
</feature>
<dbReference type="Gene3D" id="1.20.1250.20">
    <property type="entry name" value="MFS general substrate transporter like domains"/>
    <property type="match status" value="1"/>
</dbReference>
<feature type="compositionally biased region" description="Polar residues" evidence="5">
    <location>
        <begin position="630"/>
        <end position="648"/>
    </location>
</feature>
<feature type="compositionally biased region" description="Low complexity" evidence="5">
    <location>
        <begin position="593"/>
        <end position="614"/>
    </location>
</feature>
<dbReference type="GO" id="GO:0016020">
    <property type="term" value="C:membrane"/>
    <property type="evidence" value="ECO:0007669"/>
    <property type="project" value="UniProtKB-SubCell"/>
</dbReference>
<comment type="subcellular location">
    <subcellularLocation>
        <location evidence="1">Membrane</location>
        <topology evidence="1">Multi-pass membrane protein</topology>
    </subcellularLocation>
</comment>
<evidence type="ECO:0000256" key="6">
    <source>
        <dbReference type="SAM" id="Phobius"/>
    </source>
</evidence>
<sequence>MISENEVTNQPSLSRLDGGAITPTSATPPHCSTTTIGHNIDSPTPCPVIERHPDPYGHLPMPENLPERSPYGRLLIPQKVPECLVTSQGQANMIMGSSRLTPILESPKDIPSGDEESCQGYWVWCLNTSLKPVYRQVLSSVCVALVGAALGAVMAFPGPALAQWEEDPHVRRFLTKQQKGWFVSVAQLTAIPGSLLGGALQEQLGPRRVLLLLLPFLMVSWLLLLLAYNDPLCLILTRAIQGFIVASCSVAVYIYPCEITEGYRRGVVGALPDAAFSLGFLITYLLVGLMSWQNLVIILLPTVFLPCYIATAAVPESPVWLMHHNRTKEARLVEQWLRPNQQFTGAKESLITLKCTHKERRKPRCHSLMLLSEMRYLLPVIFAVILLILKESSGQFVVVLFVMHIFKVADVSLSPHWSSVLVGCARMVANLVCCLLLTLCKRRPLLATASMIASCAMSILGLYFYTHDTVDWPGWVPLACLMTFMLAYGGGIGPVSFLLATEILPGSVRGVGSGLAQAAFSSVQFTFSRTFGEAQEALGIYTCLWLYATGCLALALFTLLLPETRQLTLEQVEEYWEKLATKLNFCSTKPSRRMSVNSNSSSSTDSTNSSIVPSTASTPEISPGHEWYVGNTSAENNTGYVTQEETEK</sequence>
<feature type="transmembrane region" description="Helical" evidence="6">
    <location>
        <begin position="137"/>
        <end position="161"/>
    </location>
</feature>
<name>A0AAV2S1G6_MEGNR</name>
<feature type="region of interest" description="Disordered" evidence="5">
    <location>
        <begin position="590"/>
        <end position="648"/>
    </location>
</feature>
<proteinExistence type="predicted"/>
<feature type="transmembrane region" description="Helical" evidence="6">
    <location>
        <begin position="209"/>
        <end position="228"/>
    </location>
</feature>
<evidence type="ECO:0000256" key="1">
    <source>
        <dbReference type="ARBA" id="ARBA00004141"/>
    </source>
</evidence>
<feature type="compositionally biased region" description="Polar residues" evidence="5">
    <location>
        <begin position="1"/>
        <end position="13"/>
    </location>
</feature>
<evidence type="ECO:0000313" key="8">
    <source>
        <dbReference type="EMBL" id="CAL4150851.1"/>
    </source>
</evidence>
<feature type="transmembrane region" description="Helical" evidence="6">
    <location>
        <begin position="267"/>
        <end position="289"/>
    </location>
</feature>
<keyword evidence="2 6" id="KW-0812">Transmembrane</keyword>
<feature type="domain" description="Major facilitator superfamily (MFS) profile" evidence="7">
    <location>
        <begin position="137"/>
        <end position="566"/>
    </location>
</feature>
<reference evidence="8 9" key="1">
    <citation type="submission" date="2024-05" db="EMBL/GenBank/DDBJ databases">
        <authorList>
            <person name="Wallberg A."/>
        </authorList>
    </citation>
    <scope>NUCLEOTIDE SEQUENCE [LARGE SCALE GENOMIC DNA]</scope>
</reference>
<dbReference type="PANTHER" id="PTHR48021">
    <property type="match status" value="1"/>
</dbReference>
<dbReference type="GO" id="GO:0022857">
    <property type="term" value="F:transmembrane transporter activity"/>
    <property type="evidence" value="ECO:0007669"/>
    <property type="project" value="InterPro"/>
</dbReference>
<dbReference type="PROSITE" id="PS50850">
    <property type="entry name" value="MFS"/>
    <property type="match status" value="1"/>
</dbReference>
<feature type="transmembrane region" description="Helical" evidence="6">
    <location>
        <begin position="417"/>
        <end position="438"/>
    </location>
</feature>
<feature type="transmembrane region" description="Helical" evidence="6">
    <location>
        <begin position="234"/>
        <end position="255"/>
    </location>
</feature>
<dbReference type="Proteomes" id="UP001497623">
    <property type="component" value="Unassembled WGS sequence"/>
</dbReference>
<feature type="compositionally biased region" description="Polar residues" evidence="5">
    <location>
        <begin position="22"/>
        <end position="37"/>
    </location>
</feature>
<dbReference type="InterPro" id="IPR020846">
    <property type="entry name" value="MFS_dom"/>
</dbReference>
<dbReference type="Pfam" id="PF00083">
    <property type="entry name" value="Sugar_tr"/>
    <property type="match status" value="1"/>
</dbReference>
<evidence type="ECO:0000256" key="5">
    <source>
        <dbReference type="SAM" id="MobiDB-lite"/>
    </source>
</evidence>
<evidence type="ECO:0000256" key="4">
    <source>
        <dbReference type="ARBA" id="ARBA00023136"/>
    </source>
</evidence>
<protein>
    <recommendedName>
        <fullName evidence="7">Major facilitator superfamily (MFS) profile domain-containing protein</fullName>
    </recommendedName>
</protein>
<keyword evidence="3 6" id="KW-1133">Transmembrane helix</keyword>
<gene>
    <name evidence="8" type="ORF">MNOR_LOCUS30628</name>
</gene>
<accession>A0AAV2S1G6</accession>
<dbReference type="SUPFAM" id="SSF103473">
    <property type="entry name" value="MFS general substrate transporter"/>
    <property type="match status" value="1"/>
</dbReference>
<dbReference type="PANTHER" id="PTHR48021:SF1">
    <property type="entry name" value="GH07001P-RELATED"/>
    <property type="match status" value="1"/>
</dbReference>
<evidence type="ECO:0000259" key="7">
    <source>
        <dbReference type="PROSITE" id="PS50850"/>
    </source>
</evidence>
<dbReference type="InterPro" id="IPR036259">
    <property type="entry name" value="MFS_trans_sf"/>
</dbReference>
<organism evidence="8 9">
    <name type="scientific">Meganyctiphanes norvegica</name>
    <name type="common">Northern krill</name>
    <name type="synonym">Thysanopoda norvegica</name>
    <dbReference type="NCBI Taxonomy" id="48144"/>
    <lineage>
        <taxon>Eukaryota</taxon>
        <taxon>Metazoa</taxon>
        <taxon>Ecdysozoa</taxon>
        <taxon>Arthropoda</taxon>
        <taxon>Crustacea</taxon>
        <taxon>Multicrustacea</taxon>
        <taxon>Malacostraca</taxon>
        <taxon>Eumalacostraca</taxon>
        <taxon>Eucarida</taxon>
        <taxon>Euphausiacea</taxon>
        <taxon>Euphausiidae</taxon>
        <taxon>Meganyctiphanes</taxon>
    </lineage>
</organism>
<feature type="transmembrane region" description="Helical" evidence="6">
    <location>
        <begin position="295"/>
        <end position="314"/>
    </location>
</feature>